<dbReference type="Proteomes" id="UP000522081">
    <property type="component" value="Unassembled WGS sequence"/>
</dbReference>
<dbReference type="EMBL" id="JACBZF010000007">
    <property type="protein sequence ID" value="NYH96800.1"/>
    <property type="molecule type" value="Genomic_DNA"/>
</dbReference>
<accession>A0A7Z0BWW0</accession>
<evidence type="ECO:0000313" key="2">
    <source>
        <dbReference type="EMBL" id="NYH96800.1"/>
    </source>
</evidence>
<reference evidence="2 3" key="1">
    <citation type="submission" date="2020-07" db="EMBL/GenBank/DDBJ databases">
        <title>Genomic Encyclopedia of Type Strains, Phase IV (KMG-IV): sequencing the most valuable type-strain genomes for metagenomic binning, comparative biology and taxonomic classification.</title>
        <authorList>
            <person name="Goeker M."/>
        </authorList>
    </citation>
    <scope>NUCLEOTIDE SEQUENCE [LARGE SCALE GENOMIC DNA]</scope>
    <source>
        <strain evidence="2 3">DSM 29043</strain>
    </source>
</reference>
<dbReference type="Gene3D" id="3.40.50.1820">
    <property type="entry name" value="alpha/beta hydrolase"/>
    <property type="match status" value="1"/>
</dbReference>
<dbReference type="SUPFAM" id="SSF53474">
    <property type="entry name" value="alpha/beta-Hydrolases"/>
    <property type="match status" value="1"/>
</dbReference>
<dbReference type="PANTHER" id="PTHR43798">
    <property type="entry name" value="MONOACYLGLYCEROL LIPASE"/>
    <property type="match status" value="1"/>
</dbReference>
<protein>
    <submittedName>
        <fullName evidence="2">Pimeloyl-ACP methyl ester carboxylesterase</fullName>
    </submittedName>
</protein>
<sequence>MTYREHRFRSADDRLDLFARDYPGDGPVLLMMHGLTRNSADFEPLVAHLEGRYRLIVPDQRGRGLSQNDPDAANYRPDTYSHDMFTLLSSLEIETANLVGTSMGGLMSMVMVAMQPERFPSIVLNDIGPEIDDAGLGRIAKFVGPRGAMTDWAEAAERTRALNQHALRGLDADDWLAFARRTCRETEAGEIEFAYDPRIADAFAEPEGVAPVDLWPLWNAMSAHPVLLVRGETSDLLSRETVARMEREHAGPFAFVDLPERGHAPILDEPEAVAAITRFLSEHAR</sequence>
<dbReference type="Pfam" id="PF00561">
    <property type="entry name" value="Abhydrolase_1"/>
    <property type="match status" value="1"/>
</dbReference>
<evidence type="ECO:0000313" key="3">
    <source>
        <dbReference type="Proteomes" id="UP000522081"/>
    </source>
</evidence>
<dbReference type="InterPro" id="IPR029058">
    <property type="entry name" value="AB_hydrolase_fold"/>
</dbReference>
<dbReference type="RefSeq" id="WP_179408608.1">
    <property type="nucleotide sequence ID" value="NZ_BMGF01000008.1"/>
</dbReference>
<dbReference type="InterPro" id="IPR000073">
    <property type="entry name" value="AB_hydrolase_1"/>
</dbReference>
<dbReference type="PRINTS" id="PR00111">
    <property type="entry name" value="ABHYDROLASE"/>
</dbReference>
<comment type="caution">
    <text evidence="2">The sequence shown here is derived from an EMBL/GenBank/DDBJ whole genome shotgun (WGS) entry which is preliminary data.</text>
</comment>
<feature type="domain" description="AB hydrolase-1" evidence="1">
    <location>
        <begin position="27"/>
        <end position="133"/>
    </location>
</feature>
<evidence type="ECO:0000259" key="1">
    <source>
        <dbReference type="Pfam" id="PF00561"/>
    </source>
</evidence>
<dbReference type="InterPro" id="IPR050266">
    <property type="entry name" value="AB_hydrolase_sf"/>
</dbReference>
<keyword evidence="3" id="KW-1185">Reference proteome</keyword>
<organism evidence="2 3">
    <name type="scientific">Novosphingobium marinum</name>
    <dbReference type="NCBI Taxonomy" id="1514948"/>
    <lineage>
        <taxon>Bacteria</taxon>
        <taxon>Pseudomonadati</taxon>
        <taxon>Pseudomonadota</taxon>
        <taxon>Alphaproteobacteria</taxon>
        <taxon>Sphingomonadales</taxon>
        <taxon>Sphingomonadaceae</taxon>
        <taxon>Novosphingobium</taxon>
    </lineage>
</organism>
<dbReference type="PANTHER" id="PTHR43798:SF33">
    <property type="entry name" value="HYDROLASE, PUTATIVE (AFU_ORTHOLOGUE AFUA_2G14860)-RELATED"/>
    <property type="match status" value="1"/>
</dbReference>
<name>A0A7Z0BWW0_9SPHN</name>
<gene>
    <name evidence="2" type="ORF">FHS75_003151</name>
</gene>
<dbReference type="AlphaFoldDB" id="A0A7Z0BWW0"/>
<proteinExistence type="predicted"/>
<dbReference type="GO" id="GO:0016020">
    <property type="term" value="C:membrane"/>
    <property type="evidence" value="ECO:0007669"/>
    <property type="project" value="TreeGrafter"/>
</dbReference>